<feature type="transmembrane region" description="Helical" evidence="9">
    <location>
        <begin position="7"/>
        <end position="26"/>
    </location>
</feature>
<dbReference type="PANTHER" id="PTHR11058:SF9">
    <property type="entry name" value="NADH-UBIQUINONE OXIDOREDUCTASE CHAIN 3"/>
    <property type="match status" value="1"/>
</dbReference>
<keyword evidence="9" id="KW-0520">NAD</keyword>
<dbReference type="Gene3D" id="1.20.58.1610">
    <property type="entry name" value="NADH:ubiquinone/plastoquinone oxidoreductase, chain 3"/>
    <property type="match status" value="1"/>
</dbReference>
<comment type="catalytic activity">
    <reaction evidence="8 9">
        <text>a ubiquinone + NADH + 5 H(+)(in) = a ubiquinol + NAD(+) + 4 H(+)(out)</text>
        <dbReference type="Rhea" id="RHEA:29091"/>
        <dbReference type="Rhea" id="RHEA-COMP:9565"/>
        <dbReference type="Rhea" id="RHEA-COMP:9566"/>
        <dbReference type="ChEBI" id="CHEBI:15378"/>
        <dbReference type="ChEBI" id="CHEBI:16389"/>
        <dbReference type="ChEBI" id="CHEBI:17976"/>
        <dbReference type="ChEBI" id="CHEBI:57540"/>
        <dbReference type="ChEBI" id="CHEBI:57945"/>
        <dbReference type="EC" id="7.1.1.2"/>
    </reaction>
</comment>
<keyword evidence="5 9" id="KW-0812">Transmembrane</keyword>
<comment type="subcellular location">
    <subcellularLocation>
        <location evidence="1">Membrane</location>
    </subcellularLocation>
    <subcellularLocation>
        <location evidence="9">Mitochondrion membrane</location>
        <topology evidence="9">Multi-pass membrane protein</topology>
    </subcellularLocation>
</comment>
<feature type="transmembrane region" description="Helical" evidence="9">
    <location>
        <begin position="53"/>
        <end position="76"/>
    </location>
</feature>
<keyword evidence="7 9" id="KW-0472">Membrane</keyword>
<comment type="similarity">
    <text evidence="2 9">Belongs to the complex I subunit 3 family.</text>
</comment>
<dbReference type="InterPro" id="IPR038430">
    <property type="entry name" value="NDAH_ubi_oxred_su3_sf"/>
</dbReference>
<dbReference type="InterPro" id="IPR000440">
    <property type="entry name" value="NADH_UbQ/plastoQ_OxRdtase_su3"/>
</dbReference>
<keyword evidence="6 9" id="KW-1133">Transmembrane helix</keyword>
<evidence type="ECO:0000256" key="1">
    <source>
        <dbReference type="ARBA" id="ARBA00004370"/>
    </source>
</evidence>
<evidence type="ECO:0000256" key="5">
    <source>
        <dbReference type="ARBA" id="ARBA00022692"/>
    </source>
</evidence>
<accession>A0A343FL81</accession>
<geneLocation type="mitochondrion" evidence="10"/>
<dbReference type="EC" id="7.1.1.2" evidence="9"/>
<dbReference type="GO" id="GO:0008137">
    <property type="term" value="F:NADH dehydrogenase (ubiquinone) activity"/>
    <property type="evidence" value="ECO:0007669"/>
    <property type="project" value="UniProtKB-UniRule"/>
</dbReference>
<keyword evidence="9" id="KW-0679">Respiratory chain</keyword>
<gene>
    <name evidence="10" type="primary">nad3</name>
</gene>
<evidence type="ECO:0000256" key="2">
    <source>
        <dbReference type="ARBA" id="ARBA00008472"/>
    </source>
</evidence>
<organism evidence="10">
    <name type="scientific">Tricentrus sp. EMHAU-15041605</name>
    <dbReference type="NCBI Taxonomy" id="2023770"/>
    <lineage>
        <taxon>Eukaryota</taxon>
        <taxon>Metazoa</taxon>
        <taxon>Ecdysozoa</taxon>
        <taxon>Arthropoda</taxon>
        <taxon>Hexapoda</taxon>
        <taxon>Insecta</taxon>
        <taxon>Pterygota</taxon>
        <taxon>Neoptera</taxon>
        <taxon>Paraneoptera</taxon>
        <taxon>Hemiptera</taxon>
        <taxon>Auchenorrhyncha</taxon>
        <taxon>Membracoidea</taxon>
        <taxon>Membracidae</taxon>
        <taxon>Tricentrus</taxon>
    </lineage>
</organism>
<evidence type="ECO:0000313" key="10">
    <source>
        <dbReference type="EMBL" id="ASR18174.1"/>
    </source>
</evidence>
<keyword evidence="9" id="KW-0830">Ubiquinone</keyword>
<sequence>MMLTMKHMLLIITITTMIITLIIMLSKKSIIDMHKSSPFECGFNSMSKKRMPFSIHFFMIAIIFLIFDVEIVIILPMITTMKFSMLKYWGLTCMFFLLIILMGLYYEWMNGLLNWSN</sequence>
<dbReference type="PANTHER" id="PTHR11058">
    <property type="entry name" value="NADH-UBIQUINONE OXIDOREDUCTASE CHAIN 3"/>
    <property type="match status" value="1"/>
</dbReference>
<keyword evidence="4 9" id="KW-0813">Transport</keyword>
<evidence type="ECO:0000256" key="4">
    <source>
        <dbReference type="ARBA" id="ARBA00022448"/>
    </source>
</evidence>
<evidence type="ECO:0000256" key="6">
    <source>
        <dbReference type="ARBA" id="ARBA00022989"/>
    </source>
</evidence>
<reference evidence="10" key="1">
    <citation type="journal article" date="2017" name="Sci. Rep.">
        <title>Deep-level phylogeny of Cicadomorpha inferred from mitochondrial genomes sequenced by NGS.</title>
        <authorList>
            <person name="Song N."/>
            <person name="Cai W."/>
            <person name="Li H."/>
        </authorList>
    </citation>
    <scope>NUCLEOTIDE SEQUENCE</scope>
</reference>
<dbReference type="Pfam" id="PF00507">
    <property type="entry name" value="Oxidored_q4"/>
    <property type="match status" value="1"/>
</dbReference>
<evidence type="ECO:0000256" key="9">
    <source>
        <dbReference type="RuleBase" id="RU003640"/>
    </source>
</evidence>
<protein>
    <recommendedName>
        <fullName evidence="3 9">NADH-ubiquinone oxidoreductase chain 3</fullName>
        <ecNumber evidence="9">7.1.1.2</ecNumber>
    </recommendedName>
</protein>
<dbReference type="GO" id="GO:0030964">
    <property type="term" value="C:NADH dehydrogenase complex"/>
    <property type="evidence" value="ECO:0007669"/>
    <property type="project" value="TreeGrafter"/>
</dbReference>
<keyword evidence="9 10" id="KW-0496">Mitochondrion</keyword>
<evidence type="ECO:0000256" key="8">
    <source>
        <dbReference type="ARBA" id="ARBA00049551"/>
    </source>
</evidence>
<dbReference type="EMBL" id="KY039115">
    <property type="protein sequence ID" value="ASR18174.1"/>
    <property type="molecule type" value="Genomic_DNA"/>
</dbReference>
<evidence type="ECO:0000256" key="3">
    <source>
        <dbReference type="ARBA" id="ARBA00021007"/>
    </source>
</evidence>
<keyword evidence="9" id="KW-0249">Electron transport</keyword>
<keyword evidence="9" id="KW-1278">Translocase</keyword>
<dbReference type="AlphaFoldDB" id="A0A343FL81"/>
<dbReference type="GO" id="GO:0031966">
    <property type="term" value="C:mitochondrial membrane"/>
    <property type="evidence" value="ECO:0007669"/>
    <property type="project" value="UniProtKB-SubCell"/>
</dbReference>
<name>A0A343FL81_9HEMI</name>
<evidence type="ECO:0000256" key="7">
    <source>
        <dbReference type="ARBA" id="ARBA00023136"/>
    </source>
</evidence>
<proteinExistence type="inferred from homology"/>
<feature type="transmembrane region" description="Helical" evidence="9">
    <location>
        <begin position="88"/>
        <end position="106"/>
    </location>
</feature>
<comment type="function">
    <text evidence="9">Core subunit of the mitochondrial membrane respiratory chain NADH dehydrogenase (Complex I) which catalyzes electron transfer from NADH through the respiratory chain, using ubiquinone as an electron acceptor. Essential for the catalytic activity of complex I.</text>
</comment>